<evidence type="ECO:0000256" key="7">
    <source>
        <dbReference type="ARBA" id="ARBA00044451"/>
    </source>
</evidence>
<dbReference type="PANTHER" id="PTHR43710">
    <property type="entry name" value="2-HYDROXYACYL-COA LYASE"/>
    <property type="match status" value="1"/>
</dbReference>
<comment type="catalytic activity">
    <reaction evidence="8">
        <text>an (R)-2-hydroxy-long-chain-fatty acyl-CoA = a long-chain fatty aldehyde + formyl-CoA</text>
        <dbReference type="Rhea" id="RHEA:67444"/>
        <dbReference type="ChEBI" id="CHEBI:17176"/>
        <dbReference type="ChEBI" id="CHEBI:57376"/>
        <dbReference type="ChEBI" id="CHEBI:170012"/>
        <dbReference type="EC" id="4.1.2.63"/>
    </reaction>
    <physiologicalReaction direction="left-to-right" evidence="8">
        <dbReference type="Rhea" id="RHEA:67445"/>
    </physiologicalReaction>
</comment>
<dbReference type="EMBL" id="JBEVYD010000005">
    <property type="protein sequence ID" value="KAL3233163.1"/>
    <property type="molecule type" value="Genomic_DNA"/>
</dbReference>
<evidence type="ECO:0000313" key="15">
    <source>
        <dbReference type="Proteomes" id="UP001623330"/>
    </source>
</evidence>
<dbReference type="CDD" id="cd02004">
    <property type="entry name" value="TPP_BZL_OCoD_HPCL"/>
    <property type="match status" value="1"/>
</dbReference>
<dbReference type="Pfam" id="PF02775">
    <property type="entry name" value="TPP_enzyme_C"/>
    <property type="match status" value="1"/>
</dbReference>
<dbReference type="InterPro" id="IPR011766">
    <property type="entry name" value="TPP_enzyme_TPP-bd"/>
</dbReference>
<dbReference type="InterPro" id="IPR029035">
    <property type="entry name" value="DHS-like_NAD/FAD-binding_dom"/>
</dbReference>
<dbReference type="InterPro" id="IPR012001">
    <property type="entry name" value="Thiamin_PyroP_enz_TPP-bd_dom"/>
</dbReference>
<reference evidence="14 15" key="1">
    <citation type="submission" date="2024-05" db="EMBL/GenBank/DDBJ databases">
        <title>Long read based assembly of the Candida bracarensis genome reveals expanded adhesin content.</title>
        <authorList>
            <person name="Marcet-Houben M."/>
            <person name="Ksiezopolska E."/>
            <person name="Gabaldon T."/>
        </authorList>
    </citation>
    <scope>NUCLEOTIDE SEQUENCE [LARGE SCALE GENOMIC DNA]</scope>
    <source>
        <strain evidence="14 15">CBM6</strain>
    </source>
</reference>
<dbReference type="CDD" id="cd07035">
    <property type="entry name" value="TPP_PYR_POX_like"/>
    <property type="match status" value="1"/>
</dbReference>
<evidence type="ECO:0000256" key="2">
    <source>
        <dbReference type="ARBA" id="ARBA00007812"/>
    </source>
</evidence>
<organism evidence="14 15">
    <name type="scientific">Nakaseomyces bracarensis</name>
    <dbReference type="NCBI Taxonomy" id="273131"/>
    <lineage>
        <taxon>Eukaryota</taxon>
        <taxon>Fungi</taxon>
        <taxon>Dikarya</taxon>
        <taxon>Ascomycota</taxon>
        <taxon>Saccharomycotina</taxon>
        <taxon>Saccharomycetes</taxon>
        <taxon>Saccharomycetales</taxon>
        <taxon>Saccharomycetaceae</taxon>
        <taxon>Nakaseomyces</taxon>
    </lineage>
</organism>
<comment type="catalytic activity">
    <reaction evidence="7">
        <text>a 2-hydroxy-3-methyl fatty acyl-CoA = a 2-methyl-branched fatty aldehyde + formyl-CoA</text>
        <dbReference type="Rhea" id="RHEA:25375"/>
        <dbReference type="ChEBI" id="CHEBI:49188"/>
        <dbReference type="ChEBI" id="CHEBI:57376"/>
        <dbReference type="ChEBI" id="CHEBI:58783"/>
        <dbReference type="EC" id="4.1.2.63"/>
    </reaction>
    <physiologicalReaction direction="left-to-right" evidence="7">
        <dbReference type="Rhea" id="RHEA:25376"/>
    </physiologicalReaction>
</comment>
<evidence type="ECO:0000313" key="14">
    <source>
        <dbReference type="EMBL" id="KAL3233163.1"/>
    </source>
</evidence>
<keyword evidence="4" id="KW-0460">Magnesium</keyword>
<evidence type="ECO:0000256" key="9">
    <source>
        <dbReference type="ARBA" id="ARBA00044518"/>
    </source>
</evidence>
<evidence type="ECO:0000259" key="12">
    <source>
        <dbReference type="Pfam" id="PF02775"/>
    </source>
</evidence>
<dbReference type="Gene3D" id="3.40.50.1220">
    <property type="entry name" value="TPP-binding domain"/>
    <property type="match status" value="1"/>
</dbReference>
<keyword evidence="6" id="KW-0456">Lyase</keyword>
<feature type="domain" description="Thiamine pyrophosphate enzyme TPP-binding" evidence="12">
    <location>
        <begin position="393"/>
        <end position="543"/>
    </location>
</feature>
<dbReference type="SUPFAM" id="SSF52467">
    <property type="entry name" value="DHS-like NAD/FAD-binding domain"/>
    <property type="match status" value="1"/>
</dbReference>
<feature type="domain" description="Thiamine pyrophosphate enzyme central" evidence="11">
    <location>
        <begin position="204"/>
        <end position="324"/>
    </location>
</feature>
<dbReference type="InterPro" id="IPR000399">
    <property type="entry name" value="TPP-bd_CS"/>
</dbReference>
<dbReference type="PANTHER" id="PTHR43710:SF2">
    <property type="entry name" value="2-HYDROXYACYL-COA LYASE 1"/>
    <property type="match status" value="1"/>
</dbReference>
<dbReference type="Pfam" id="PF00205">
    <property type="entry name" value="TPP_enzyme_M"/>
    <property type="match status" value="1"/>
</dbReference>
<dbReference type="InterPro" id="IPR029061">
    <property type="entry name" value="THDP-binding"/>
</dbReference>
<keyword evidence="15" id="KW-1185">Reference proteome</keyword>
<proteinExistence type="inferred from homology"/>
<comment type="cofactor">
    <cofactor evidence="1">
        <name>thiamine diphosphate</name>
        <dbReference type="ChEBI" id="CHEBI:58937"/>
    </cofactor>
</comment>
<evidence type="ECO:0000256" key="3">
    <source>
        <dbReference type="ARBA" id="ARBA00022723"/>
    </source>
</evidence>
<evidence type="ECO:0000256" key="5">
    <source>
        <dbReference type="ARBA" id="ARBA00023052"/>
    </source>
</evidence>
<dbReference type="InterPro" id="IPR012000">
    <property type="entry name" value="Thiamin_PyroP_enz_cen_dom"/>
</dbReference>
<dbReference type="Gene3D" id="3.40.50.970">
    <property type="match status" value="2"/>
</dbReference>
<evidence type="ECO:0000259" key="13">
    <source>
        <dbReference type="Pfam" id="PF02776"/>
    </source>
</evidence>
<dbReference type="EC" id="4.1.2.63" evidence="9"/>
<sequence>MSDNIQHSRNIALLLKHQYDVQVVFGIVGIPVVEFAQELQEVGIRFIAFRNEQAASYAASAYGYLTGKPGVLLVVGGPGVIHALAGVYNSVNNRWPLLLIAGSVPTDEVHKGGFQEMDQLSAMKPFTKFAGQLTGTKRDASILFQAWNSAIQGTPGVSYIDFPGDLITQRVKRIDFHTHPIERLAPGPNPSSVAEISSLIKDHKEKNILVVIGKGSTDAYSQLRHFVEKFNFPFLPTPMAKGVIPDSHQLNVSSARSLALKNADLVLVFGARLNWILHYAEPPKWNPNAIFVQIDHDPETLGINNPQGNKYCLWGDIQLTVEALTESLLNLGFDRSIGISKPLAEKIKANKHSLGVKLNPENYNGNLPLNYYSVYSKLKHLIDDKSTIIVSEGANTMDIARISFETDHPKRRLDAGTNATMGVGLGYAIASKLCHPDMNVVTIQGDSAFGFSGMEIESAVRSKLGIIFVVMNNSGIYHGTENPDSLEDNKLPPTMLTQECRYDIVANGLGGKGYLVKDLPSLERAFRDALNVTQSERVPCLLNVIIEPGKQKKISFGWQNKAKL</sequence>
<feature type="domain" description="Thiamine pyrophosphate enzyme N-terminal TPP-binding" evidence="13">
    <location>
        <begin position="14"/>
        <end position="121"/>
    </location>
</feature>
<evidence type="ECO:0000256" key="10">
    <source>
        <dbReference type="RuleBase" id="RU362132"/>
    </source>
</evidence>
<evidence type="ECO:0000256" key="6">
    <source>
        <dbReference type="ARBA" id="ARBA00023239"/>
    </source>
</evidence>
<keyword evidence="3" id="KW-0479">Metal-binding</keyword>
<dbReference type="PROSITE" id="PS00187">
    <property type="entry name" value="TPP_ENZYMES"/>
    <property type="match status" value="1"/>
</dbReference>
<dbReference type="InterPro" id="IPR045025">
    <property type="entry name" value="HACL1-like"/>
</dbReference>
<evidence type="ECO:0000259" key="11">
    <source>
        <dbReference type="Pfam" id="PF00205"/>
    </source>
</evidence>
<name>A0ABR4NWW7_9SACH</name>
<evidence type="ECO:0000256" key="4">
    <source>
        <dbReference type="ARBA" id="ARBA00022842"/>
    </source>
</evidence>
<dbReference type="Pfam" id="PF02776">
    <property type="entry name" value="TPP_enzyme_N"/>
    <property type="match status" value="1"/>
</dbReference>
<evidence type="ECO:0000256" key="8">
    <source>
        <dbReference type="ARBA" id="ARBA00044454"/>
    </source>
</evidence>
<dbReference type="Proteomes" id="UP001623330">
    <property type="component" value="Unassembled WGS sequence"/>
</dbReference>
<dbReference type="SUPFAM" id="SSF52518">
    <property type="entry name" value="Thiamin diphosphate-binding fold (THDP-binding)"/>
    <property type="match status" value="2"/>
</dbReference>
<keyword evidence="5 10" id="KW-0786">Thiamine pyrophosphate</keyword>
<accession>A0ABR4NWW7</accession>
<evidence type="ECO:0000256" key="1">
    <source>
        <dbReference type="ARBA" id="ARBA00001964"/>
    </source>
</evidence>
<comment type="similarity">
    <text evidence="2 10">Belongs to the TPP enzyme family.</text>
</comment>
<protein>
    <recommendedName>
        <fullName evidence="9">2-hydroxyacyl-CoA lyase</fullName>
        <ecNumber evidence="9">4.1.2.63</ecNumber>
    </recommendedName>
</protein>
<comment type="caution">
    <text evidence="14">The sequence shown here is derived from an EMBL/GenBank/DDBJ whole genome shotgun (WGS) entry which is preliminary data.</text>
</comment>
<gene>
    <name evidence="14" type="ORF">RNJ44_05079</name>
</gene>